<keyword evidence="4" id="KW-0804">Transcription</keyword>
<evidence type="ECO:0000259" key="6">
    <source>
        <dbReference type="PROSITE" id="PS50977"/>
    </source>
</evidence>
<evidence type="ECO:0000256" key="4">
    <source>
        <dbReference type="ARBA" id="ARBA00023163"/>
    </source>
</evidence>
<reference evidence="7 8" key="1">
    <citation type="submission" date="2019-05" db="EMBL/GenBank/DDBJ databases">
        <authorList>
            <person name="Lee S.D."/>
        </authorList>
    </citation>
    <scope>NUCLEOTIDE SEQUENCE [LARGE SCALE GENOMIC DNA]</scope>
    <source>
        <strain evidence="7 8">C5-26</strain>
    </source>
</reference>
<dbReference type="OrthoDB" id="5119743at2"/>
<dbReference type="SUPFAM" id="SSF46689">
    <property type="entry name" value="Homeodomain-like"/>
    <property type="match status" value="1"/>
</dbReference>
<dbReference type="InterPro" id="IPR009057">
    <property type="entry name" value="Homeodomain-like_sf"/>
</dbReference>
<name>A0A563E241_9MICO</name>
<sequence>MTNDGRDGDRRAQLLKAAARVIAERGFAETRLADIAVEVGVSAPLIVYYFGTRERLLIEALRYTEDCFYEVVSSRLAAVGTAHDKLVELLLVSCSPEPVMDLPQGWALWFELWSQAARNTQAAGDRAELDARWRATVARIVRDGQASGELTVDLDAERFAYMLTALLDGLAVQIALNDESVTPSFALELGKSFCTLSLGIDLMIDPSRF</sequence>
<dbReference type="PRINTS" id="PR00455">
    <property type="entry name" value="HTHTETR"/>
</dbReference>
<dbReference type="Gene3D" id="1.10.357.10">
    <property type="entry name" value="Tetracycline Repressor, domain 2"/>
    <property type="match status" value="1"/>
</dbReference>
<dbReference type="InterPro" id="IPR001647">
    <property type="entry name" value="HTH_TetR"/>
</dbReference>
<evidence type="ECO:0000256" key="3">
    <source>
        <dbReference type="ARBA" id="ARBA00023125"/>
    </source>
</evidence>
<dbReference type="InterPro" id="IPR050109">
    <property type="entry name" value="HTH-type_TetR-like_transc_reg"/>
</dbReference>
<reference evidence="7 8" key="2">
    <citation type="submission" date="2019-08" db="EMBL/GenBank/DDBJ databases">
        <title>Jejuicoccus antrihumi gen. nov., sp. nov., a new member of the family Dermacoccaceae isolated from a cave.</title>
        <authorList>
            <person name="Schumann P."/>
            <person name="Kim I.S."/>
        </authorList>
    </citation>
    <scope>NUCLEOTIDE SEQUENCE [LARGE SCALE GENOMIC DNA]</scope>
    <source>
        <strain evidence="7 8">C5-26</strain>
    </source>
</reference>
<accession>A0A563E241</accession>
<keyword evidence="2" id="KW-0805">Transcription regulation</keyword>
<gene>
    <name evidence="7" type="ORF">FGL98_09130</name>
</gene>
<dbReference type="PROSITE" id="PS50977">
    <property type="entry name" value="HTH_TETR_2"/>
    <property type="match status" value="1"/>
</dbReference>
<evidence type="ECO:0000313" key="7">
    <source>
        <dbReference type="EMBL" id="TWP36618.1"/>
    </source>
</evidence>
<keyword evidence="3 5" id="KW-0238">DNA-binding</keyword>
<dbReference type="AlphaFoldDB" id="A0A563E241"/>
<dbReference type="GO" id="GO:0000976">
    <property type="term" value="F:transcription cis-regulatory region binding"/>
    <property type="evidence" value="ECO:0007669"/>
    <property type="project" value="TreeGrafter"/>
</dbReference>
<evidence type="ECO:0000313" key="8">
    <source>
        <dbReference type="Proteomes" id="UP000320244"/>
    </source>
</evidence>
<feature type="DNA-binding region" description="H-T-H motif" evidence="5">
    <location>
        <begin position="31"/>
        <end position="50"/>
    </location>
</feature>
<dbReference type="PANTHER" id="PTHR30055">
    <property type="entry name" value="HTH-TYPE TRANSCRIPTIONAL REGULATOR RUTR"/>
    <property type="match status" value="1"/>
</dbReference>
<dbReference type="EMBL" id="VCQV01000010">
    <property type="protein sequence ID" value="TWP36618.1"/>
    <property type="molecule type" value="Genomic_DNA"/>
</dbReference>
<dbReference type="Pfam" id="PF00440">
    <property type="entry name" value="TetR_N"/>
    <property type="match status" value="1"/>
</dbReference>
<dbReference type="InterPro" id="IPR036271">
    <property type="entry name" value="Tet_transcr_reg_TetR-rel_C_sf"/>
</dbReference>
<dbReference type="Proteomes" id="UP000320244">
    <property type="component" value="Unassembled WGS sequence"/>
</dbReference>
<dbReference type="RefSeq" id="WP_146316459.1">
    <property type="nucleotide sequence ID" value="NZ_VCQV01000010.1"/>
</dbReference>
<protein>
    <submittedName>
        <fullName evidence="7">TetR family transcriptional regulator</fullName>
    </submittedName>
</protein>
<keyword evidence="1" id="KW-0678">Repressor</keyword>
<dbReference type="Pfam" id="PF13977">
    <property type="entry name" value="TetR_C_6"/>
    <property type="match status" value="1"/>
</dbReference>
<feature type="domain" description="HTH tetR-type" evidence="6">
    <location>
        <begin position="8"/>
        <end position="68"/>
    </location>
</feature>
<dbReference type="InterPro" id="IPR039538">
    <property type="entry name" value="BetI_C"/>
</dbReference>
<keyword evidence="8" id="KW-1185">Reference proteome</keyword>
<organism evidence="7 8">
    <name type="scientific">Leekyejoonella antrihumi</name>
    <dbReference type="NCBI Taxonomy" id="1660198"/>
    <lineage>
        <taxon>Bacteria</taxon>
        <taxon>Bacillati</taxon>
        <taxon>Actinomycetota</taxon>
        <taxon>Actinomycetes</taxon>
        <taxon>Micrococcales</taxon>
        <taxon>Dermacoccaceae</taxon>
        <taxon>Leekyejoonella</taxon>
    </lineage>
</organism>
<comment type="caution">
    <text evidence="7">The sequence shown here is derived from an EMBL/GenBank/DDBJ whole genome shotgun (WGS) entry which is preliminary data.</text>
</comment>
<evidence type="ECO:0000256" key="1">
    <source>
        <dbReference type="ARBA" id="ARBA00022491"/>
    </source>
</evidence>
<evidence type="ECO:0000256" key="5">
    <source>
        <dbReference type="PROSITE-ProRule" id="PRU00335"/>
    </source>
</evidence>
<dbReference type="SUPFAM" id="SSF48498">
    <property type="entry name" value="Tetracyclin repressor-like, C-terminal domain"/>
    <property type="match status" value="1"/>
</dbReference>
<dbReference type="PANTHER" id="PTHR30055:SF238">
    <property type="entry name" value="MYCOFACTOCIN BIOSYNTHESIS TRANSCRIPTIONAL REGULATOR MFTR-RELATED"/>
    <property type="match status" value="1"/>
</dbReference>
<dbReference type="GO" id="GO:0003700">
    <property type="term" value="F:DNA-binding transcription factor activity"/>
    <property type="evidence" value="ECO:0007669"/>
    <property type="project" value="TreeGrafter"/>
</dbReference>
<evidence type="ECO:0000256" key="2">
    <source>
        <dbReference type="ARBA" id="ARBA00023015"/>
    </source>
</evidence>
<proteinExistence type="predicted"/>